<sequence length="263" mass="26847">MSSSTLVRHYEDSGVLIAGGTSGVGLATALGFAAAGVRRIVLLGRNEERGKAAERTVRDRCSDVDVTFIATDASDIGQVESSVAAAHRALGSVDVLVNSTTTSYRPELLHRTPVADIAGILMGQALPPMLVTRTVLPLMQQQGGGSIVNIASDAAKVPTPGESALGAAMAAIVMFTRVTAIEAKRNGVRVNAVTPSLIDGTPTAANVLSDGFSKSLFEKASAQAHLGVAVPEDLASLIVFLGGPDAARLTGQTISVNGGISAF</sequence>
<keyword evidence="3" id="KW-0134">Cell wall</keyword>
<keyword evidence="6" id="KW-0812">Transmembrane</keyword>
<dbReference type="InterPro" id="IPR050259">
    <property type="entry name" value="SDR"/>
</dbReference>
<evidence type="ECO:0000256" key="4">
    <source>
        <dbReference type="ARBA" id="ARBA00040781"/>
    </source>
</evidence>
<dbReference type="CDD" id="cd05233">
    <property type="entry name" value="SDR_c"/>
    <property type="match status" value="1"/>
</dbReference>
<dbReference type="Proteomes" id="UP001185863">
    <property type="component" value="Unassembled WGS sequence"/>
</dbReference>
<dbReference type="Pfam" id="PF13561">
    <property type="entry name" value="adh_short_C2"/>
    <property type="match status" value="1"/>
</dbReference>
<protein>
    <recommendedName>
        <fullName evidence="4">3-oxoacyl-[acyl-carrier-protein] reductase MabA</fullName>
    </recommendedName>
</protein>
<keyword evidence="6" id="KW-0472">Membrane</keyword>
<comment type="caution">
    <text evidence="7">The sequence shown here is derived from an EMBL/GenBank/DDBJ whole genome shotgun (WGS) entry which is preliminary data.</text>
</comment>
<reference evidence="7" key="1">
    <citation type="submission" date="2023-10" db="EMBL/GenBank/DDBJ databases">
        <title>Development of a sustainable strategy for remediation of hydrocarbon-contaminated territories based on the waste exchange concept.</title>
        <authorList>
            <person name="Krivoruchko A."/>
        </authorList>
    </citation>
    <scope>NUCLEOTIDE SEQUENCE</scope>
    <source>
        <strain evidence="7">IEGM 68</strain>
    </source>
</reference>
<dbReference type="EMBL" id="JAWLUP010000008">
    <property type="protein sequence ID" value="MDV7264200.1"/>
    <property type="molecule type" value="Genomic_DNA"/>
</dbReference>
<feature type="transmembrane region" description="Helical" evidence="6">
    <location>
        <begin position="15"/>
        <end position="37"/>
    </location>
</feature>
<comment type="similarity">
    <text evidence="2">Belongs to the short-chain dehydrogenases/reductases (SDR) family.</text>
</comment>
<keyword evidence="6" id="KW-1133">Transmembrane helix</keyword>
<keyword evidence="7" id="KW-0560">Oxidoreductase</keyword>
<dbReference type="GO" id="GO:0004316">
    <property type="term" value="F:3-oxoacyl-[acyl-carrier-protein] reductase (NADPH) activity"/>
    <property type="evidence" value="ECO:0007669"/>
    <property type="project" value="UniProtKB-EC"/>
</dbReference>
<evidence type="ECO:0000256" key="5">
    <source>
        <dbReference type="ARBA" id="ARBA00047400"/>
    </source>
</evidence>
<dbReference type="PANTHER" id="PTHR42879">
    <property type="entry name" value="3-OXOACYL-(ACYL-CARRIER-PROTEIN) REDUCTASE"/>
    <property type="match status" value="1"/>
</dbReference>
<dbReference type="RefSeq" id="WP_213575924.1">
    <property type="nucleotide sequence ID" value="NZ_JAWLUP010000008.1"/>
</dbReference>
<dbReference type="InterPro" id="IPR002347">
    <property type="entry name" value="SDR_fam"/>
</dbReference>
<evidence type="ECO:0000256" key="1">
    <source>
        <dbReference type="ARBA" id="ARBA00004191"/>
    </source>
</evidence>
<dbReference type="Gene3D" id="3.40.50.720">
    <property type="entry name" value="NAD(P)-binding Rossmann-like Domain"/>
    <property type="match status" value="1"/>
</dbReference>
<evidence type="ECO:0000256" key="2">
    <source>
        <dbReference type="ARBA" id="ARBA00006484"/>
    </source>
</evidence>
<dbReference type="PRINTS" id="PR00081">
    <property type="entry name" value="GDHRDH"/>
</dbReference>
<evidence type="ECO:0000313" key="8">
    <source>
        <dbReference type="Proteomes" id="UP001185863"/>
    </source>
</evidence>
<accession>A0AAE5A4V0</accession>
<evidence type="ECO:0000256" key="3">
    <source>
        <dbReference type="ARBA" id="ARBA00022512"/>
    </source>
</evidence>
<comment type="catalytic activity">
    <reaction evidence="5">
        <text>a (3R)-hydroxyacyl-[ACP] + NADP(+) = a 3-oxoacyl-[ACP] + NADPH + H(+)</text>
        <dbReference type="Rhea" id="RHEA:17397"/>
        <dbReference type="Rhea" id="RHEA-COMP:9916"/>
        <dbReference type="Rhea" id="RHEA-COMP:9945"/>
        <dbReference type="ChEBI" id="CHEBI:15378"/>
        <dbReference type="ChEBI" id="CHEBI:57783"/>
        <dbReference type="ChEBI" id="CHEBI:58349"/>
        <dbReference type="ChEBI" id="CHEBI:78776"/>
        <dbReference type="ChEBI" id="CHEBI:78827"/>
        <dbReference type="EC" id="1.1.1.100"/>
    </reaction>
    <physiologicalReaction direction="right-to-left" evidence="5">
        <dbReference type="Rhea" id="RHEA:17399"/>
    </physiologicalReaction>
</comment>
<dbReference type="InterPro" id="IPR036291">
    <property type="entry name" value="NAD(P)-bd_dom_sf"/>
</dbReference>
<gene>
    <name evidence="7" type="ORF">R4315_06510</name>
</gene>
<comment type="subcellular location">
    <subcellularLocation>
        <location evidence="1">Secreted</location>
        <location evidence="1">Cell wall</location>
    </subcellularLocation>
</comment>
<name>A0AAE5A4V0_9NOCA</name>
<keyword evidence="3" id="KW-0964">Secreted</keyword>
<evidence type="ECO:0000256" key="6">
    <source>
        <dbReference type="SAM" id="Phobius"/>
    </source>
</evidence>
<dbReference type="AlphaFoldDB" id="A0AAE5A4V0"/>
<evidence type="ECO:0000313" key="7">
    <source>
        <dbReference type="EMBL" id="MDV7264200.1"/>
    </source>
</evidence>
<proteinExistence type="inferred from homology"/>
<organism evidence="7 8">
    <name type="scientific">Rhodococcus oxybenzonivorans</name>
    <dbReference type="NCBI Taxonomy" id="1990687"/>
    <lineage>
        <taxon>Bacteria</taxon>
        <taxon>Bacillati</taxon>
        <taxon>Actinomycetota</taxon>
        <taxon>Actinomycetes</taxon>
        <taxon>Mycobacteriales</taxon>
        <taxon>Nocardiaceae</taxon>
        <taxon>Rhodococcus</taxon>
    </lineage>
</organism>
<dbReference type="SUPFAM" id="SSF51735">
    <property type="entry name" value="NAD(P)-binding Rossmann-fold domains"/>
    <property type="match status" value="1"/>
</dbReference>